<evidence type="ECO:0000259" key="3">
    <source>
        <dbReference type="Pfam" id="PF10708"/>
    </source>
</evidence>
<protein>
    <submittedName>
        <fullName evidence="4">DUF2510 domain-containing protein</fullName>
    </submittedName>
</protein>
<evidence type="ECO:0000256" key="1">
    <source>
        <dbReference type="SAM" id="MobiDB-lite"/>
    </source>
</evidence>
<organism evidence="4 5">
    <name type="scientific">Streptomyces sodiiphilus</name>
    <dbReference type="NCBI Taxonomy" id="226217"/>
    <lineage>
        <taxon>Bacteria</taxon>
        <taxon>Bacillati</taxon>
        <taxon>Actinomycetota</taxon>
        <taxon>Actinomycetes</taxon>
        <taxon>Kitasatosporales</taxon>
        <taxon>Streptomycetaceae</taxon>
        <taxon>Streptomyces</taxon>
    </lineage>
</organism>
<evidence type="ECO:0000256" key="2">
    <source>
        <dbReference type="SAM" id="Phobius"/>
    </source>
</evidence>
<comment type="caution">
    <text evidence="4">The sequence shown here is derived from an EMBL/GenBank/DDBJ whole genome shotgun (WGS) entry which is preliminary data.</text>
</comment>
<accession>A0ABP5B805</accession>
<gene>
    <name evidence="4" type="ORF">GCM10009716_48470</name>
</gene>
<dbReference type="EMBL" id="BAAAMJ010000087">
    <property type="protein sequence ID" value="GAA1935755.1"/>
    <property type="molecule type" value="Genomic_DNA"/>
</dbReference>
<reference evidence="5" key="1">
    <citation type="journal article" date="2019" name="Int. J. Syst. Evol. Microbiol.">
        <title>The Global Catalogue of Microorganisms (GCM) 10K type strain sequencing project: providing services to taxonomists for standard genome sequencing and annotation.</title>
        <authorList>
            <consortium name="The Broad Institute Genomics Platform"/>
            <consortium name="The Broad Institute Genome Sequencing Center for Infectious Disease"/>
            <person name="Wu L."/>
            <person name="Ma J."/>
        </authorList>
    </citation>
    <scope>NUCLEOTIDE SEQUENCE [LARGE SCALE GENOMIC DNA]</scope>
    <source>
        <strain evidence="5">JCM 13581</strain>
    </source>
</reference>
<sequence>MSMTTPPGWYPDPAHPGGPPAPERWWDGSSWTGHVRAPGTWRDQVREVLASAGRGGLIALFAGGTVVLTAVVALVVALVLGGTAASPSAAGTGPAASASEDGAREPGADEERRSEEDREPGGPGHTPGSTAAGPGGVVLPLFDGWEERGSAGGGTGVTIEGYPCPASPDLGCVRGAAFLHPLPGGGQFEPREIAEADIGANAEESYSEAAYRGVTGHEEVLSERVTVAGQDGYRVRWRLRTGVGTEAYVESVAFPAPDGSGALLLRIGFNIEDGAPPAGDMDRIVEGARAVTGSGPGTDV</sequence>
<proteinExistence type="predicted"/>
<evidence type="ECO:0000313" key="4">
    <source>
        <dbReference type="EMBL" id="GAA1935755.1"/>
    </source>
</evidence>
<dbReference type="InterPro" id="IPR018929">
    <property type="entry name" value="DUF2510"/>
</dbReference>
<feature type="compositionally biased region" description="Low complexity" evidence="1">
    <location>
        <begin position="85"/>
        <end position="99"/>
    </location>
</feature>
<keyword evidence="2" id="KW-0812">Transmembrane</keyword>
<dbReference type="Proteomes" id="UP001501303">
    <property type="component" value="Unassembled WGS sequence"/>
</dbReference>
<feature type="compositionally biased region" description="Pro residues" evidence="1">
    <location>
        <begin position="8"/>
        <end position="22"/>
    </location>
</feature>
<feature type="compositionally biased region" description="Basic and acidic residues" evidence="1">
    <location>
        <begin position="101"/>
        <end position="120"/>
    </location>
</feature>
<keyword evidence="2" id="KW-1133">Transmembrane helix</keyword>
<feature type="region of interest" description="Disordered" evidence="1">
    <location>
        <begin position="85"/>
        <end position="144"/>
    </location>
</feature>
<feature type="transmembrane region" description="Helical" evidence="2">
    <location>
        <begin position="57"/>
        <end position="80"/>
    </location>
</feature>
<keyword evidence="2" id="KW-0472">Membrane</keyword>
<evidence type="ECO:0000313" key="5">
    <source>
        <dbReference type="Proteomes" id="UP001501303"/>
    </source>
</evidence>
<name>A0ABP5B805_9ACTN</name>
<dbReference type="Pfam" id="PF10708">
    <property type="entry name" value="DUF2510"/>
    <property type="match status" value="1"/>
</dbReference>
<keyword evidence="5" id="KW-1185">Reference proteome</keyword>
<feature type="domain" description="DUF2510" evidence="3">
    <location>
        <begin position="7"/>
        <end position="39"/>
    </location>
</feature>
<feature type="region of interest" description="Disordered" evidence="1">
    <location>
        <begin position="1"/>
        <end position="28"/>
    </location>
</feature>